<comment type="caution">
    <text evidence="1">The sequence shown here is derived from an EMBL/GenBank/DDBJ whole genome shotgun (WGS) entry which is preliminary data.</text>
</comment>
<gene>
    <name evidence="1" type="ORF">BDR25DRAFT_12588</name>
</gene>
<dbReference type="EMBL" id="MU003501">
    <property type="protein sequence ID" value="KAF2472921.1"/>
    <property type="molecule type" value="Genomic_DNA"/>
</dbReference>
<organism evidence="1 2">
    <name type="scientific">Lindgomyces ingoldianus</name>
    <dbReference type="NCBI Taxonomy" id="673940"/>
    <lineage>
        <taxon>Eukaryota</taxon>
        <taxon>Fungi</taxon>
        <taxon>Dikarya</taxon>
        <taxon>Ascomycota</taxon>
        <taxon>Pezizomycotina</taxon>
        <taxon>Dothideomycetes</taxon>
        <taxon>Pleosporomycetidae</taxon>
        <taxon>Pleosporales</taxon>
        <taxon>Lindgomycetaceae</taxon>
        <taxon>Lindgomyces</taxon>
    </lineage>
</organism>
<protein>
    <submittedName>
        <fullName evidence="1">Uncharacterized protein</fullName>
    </submittedName>
</protein>
<keyword evidence="2" id="KW-1185">Reference proteome</keyword>
<dbReference type="Proteomes" id="UP000799755">
    <property type="component" value="Unassembled WGS sequence"/>
</dbReference>
<proteinExistence type="predicted"/>
<reference evidence="1" key="1">
    <citation type="journal article" date="2020" name="Stud. Mycol.">
        <title>101 Dothideomycetes genomes: a test case for predicting lifestyles and emergence of pathogens.</title>
        <authorList>
            <person name="Haridas S."/>
            <person name="Albert R."/>
            <person name="Binder M."/>
            <person name="Bloem J."/>
            <person name="Labutti K."/>
            <person name="Salamov A."/>
            <person name="Andreopoulos B."/>
            <person name="Baker S."/>
            <person name="Barry K."/>
            <person name="Bills G."/>
            <person name="Bluhm B."/>
            <person name="Cannon C."/>
            <person name="Castanera R."/>
            <person name="Culley D."/>
            <person name="Daum C."/>
            <person name="Ezra D."/>
            <person name="Gonzalez J."/>
            <person name="Henrissat B."/>
            <person name="Kuo A."/>
            <person name="Liang C."/>
            <person name="Lipzen A."/>
            <person name="Lutzoni F."/>
            <person name="Magnuson J."/>
            <person name="Mondo S."/>
            <person name="Nolan M."/>
            <person name="Ohm R."/>
            <person name="Pangilinan J."/>
            <person name="Park H.-J."/>
            <person name="Ramirez L."/>
            <person name="Alfaro M."/>
            <person name="Sun H."/>
            <person name="Tritt A."/>
            <person name="Yoshinaga Y."/>
            <person name="Zwiers L.-H."/>
            <person name="Turgeon B."/>
            <person name="Goodwin S."/>
            <person name="Spatafora J."/>
            <person name="Crous P."/>
            <person name="Grigoriev I."/>
        </authorList>
    </citation>
    <scope>NUCLEOTIDE SEQUENCE</scope>
    <source>
        <strain evidence="1">ATCC 200398</strain>
    </source>
</reference>
<accession>A0ACB6R163</accession>
<name>A0ACB6R163_9PLEO</name>
<evidence type="ECO:0000313" key="1">
    <source>
        <dbReference type="EMBL" id="KAF2472921.1"/>
    </source>
</evidence>
<sequence length="115" mass="12442">MHFCSLLGNPFIFFSTNHTLCCLAGGCFFFFLALWCVFSLCSSIRWTNGSDLGKIVECPIAQVLGVCGWLVTPLMTNVGMQAIFMDACGCGNGVVNFNAFNASGCYESWIGGFYG</sequence>
<evidence type="ECO:0000313" key="2">
    <source>
        <dbReference type="Proteomes" id="UP000799755"/>
    </source>
</evidence>